<proteinExistence type="predicted"/>
<organism evidence="1">
    <name type="scientific">Medicago truncatula</name>
    <name type="common">Barrel medic</name>
    <name type="synonym">Medicago tribuloides</name>
    <dbReference type="NCBI Taxonomy" id="3880"/>
    <lineage>
        <taxon>Eukaryota</taxon>
        <taxon>Viridiplantae</taxon>
        <taxon>Streptophyta</taxon>
        <taxon>Embryophyta</taxon>
        <taxon>Tracheophyta</taxon>
        <taxon>Spermatophyta</taxon>
        <taxon>Magnoliopsida</taxon>
        <taxon>eudicotyledons</taxon>
        <taxon>Gunneridae</taxon>
        <taxon>Pentapetalae</taxon>
        <taxon>rosids</taxon>
        <taxon>fabids</taxon>
        <taxon>Fabales</taxon>
        <taxon>Fabaceae</taxon>
        <taxon>Papilionoideae</taxon>
        <taxon>50 kb inversion clade</taxon>
        <taxon>NPAAA clade</taxon>
        <taxon>Hologalegina</taxon>
        <taxon>IRL clade</taxon>
        <taxon>Trifolieae</taxon>
        <taxon>Medicago</taxon>
    </lineage>
</organism>
<protein>
    <submittedName>
        <fullName evidence="1">Uncharacterized protein</fullName>
    </submittedName>
</protein>
<dbReference type="EMBL" id="PSQE01000001">
    <property type="protein sequence ID" value="RHN82440.1"/>
    <property type="molecule type" value="Genomic_DNA"/>
</dbReference>
<sequence>MEAVSVTWSSSVVPLGASERRRNDGGEGINFVNVNNVLPHIPIACKIIAKGSSIGCDRRSSISRPQSLQANVYVFYTAFTLTDRKTPFTPSCWNMVIWQQLCSKGKKRSQKWSNGWIWMA</sequence>
<reference evidence="1" key="1">
    <citation type="journal article" date="2018" name="Nat. Plants">
        <title>Whole-genome landscape of Medicago truncatula symbiotic genes.</title>
        <authorList>
            <person name="Pecrix Y."/>
            <person name="Gamas P."/>
            <person name="Carrere S."/>
        </authorList>
    </citation>
    <scope>NUCLEOTIDE SEQUENCE</scope>
    <source>
        <tissue evidence="1">Leaves</tissue>
    </source>
</reference>
<dbReference type="AlphaFoldDB" id="A0A396JVT1"/>
<evidence type="ECO:0000313" key="1">
    <source>
        <dbReference type="EMBL" id="RHN82440.1"/>
    </source>
</evidence>
<comment type="caution">
    <text evidence="1">The sequence shown here is derived from an EMBL/GenBank/DDBJ whole genome shotgun (WGS) entry which is preliminary data.</text>
</comment>
<accession>A0A396JVT1</accession>
<dbReference type="Proteomes" id="UP000265566">
    <property type="component" value="Chromosome 1"/>
</dbReference>
<gene>
    <name evidence="1" type="ORF">MtrunA17_Chr1g0209941</name>
</gene>
<dbReference type="Gramene" id="rna6607">
    <property type="protein sequence ID" value="RHN82440.1"/>
    <property type="gene ID" value="gene6607"/>
</dbReference>
<name>A0A396JVT1_MEDTR</name>